<dbReference type="Pfam" id="PF08044">
    <property type="entry name" value="DUF1707"/>
    <property type="match status" value="1"/>
</dbReference>
<protein>
    <submittedName>
        <fullName evidence="2">DUF1707 domain-containing protein</fullName>
    </submittedName>
</protein>
<reference evidence="2 3" key="1">
    <citation type="submission" date="2020-04" db="EMBL/GenBank/DDBJ databases">
        <title>MicrobeNet Type strains.</title>
        <authorList>
            <person name="Nicholson A.C."/>
        </authorList>
    </citation>
    <scope>NUCLEOTIDE SEQUENCE [LARGE SCALE GENOMIC DNA]</scope>
    <source>
        <strain evidence="2 3">JCM 12354</strain>
    </source>
</reference>
<dbReference type="Proteomes" id="UP000565711">
    <property type="component" value="Unassembled WGS sequence"/>
</dbReference>
<name>A0A846Y485_9NOCA</name>
<dbReference type="EMBL" id="JAAXOP010000019">
    <property type="protein sequence ID" value="NKY53647.1"/>
    <property type="molecule type" value="Genomic_DNA"/>
</dbReference>
<proteinExistence type="predicted"/>
<dbReference type="InterPro" id="IPR012551">
    <property type="entry name" value="DUF1707_SHOCT-like"/>
</dbReference>
<gene>
    <name evidence="2" type="ORF">HGA08_25970</name>
</gene>
<accession>A0A846Y485</accession>
<evidence type="ECO:0000313" key="3">
    <source>
        <dbReference type="Proteomes" id="UP000565711"/>
    </source>
</evidence>
<dbReference type="AlphaFoldDB" id="A0A846Y485"/>
<keyword evidence="3" id="KW-1185">Reference proteome</keyword>
<evidence type="ECO:0000259" key="1">
    <source>
        <dbReference type="Pfam" id="PF08044"/>
    </source>
</evidence>
<evidence type="ECO:0000313" key="2">
    <source>
        <dbReference type="EMBL" id="NKY53647.1"/>
    </source>
</evidence>
<comment type="caution">
    <text evidence="2">The sequence shown here is derived from an EMBL/GenBank/DDBJ whole genome shotgun (WGS) entry which is preliminary data.</text>
</comment>
<sequence>MGDRDLRVSDTEREHVGALLQRAVGLGMLSLGEFSERMDTALAAKTRGELNAVLIDLPGIKLAGQEGPRQQQHSPIPPDRAQQMGARYAQGWGRMEGSGEVGNLRGRFSGITRKGVWQVPPSLHVNSLMSSVSLDFTEAVMSTQVVEITVDDFCSSLTLILPAEATVDLNGVELIGSSTNNKVRAGAPMGPLHLVVHGRCRFGSITAKHPFGVQWKKLMSGF</sequence>
<feature type="domain" description="DUF1707" evidence="1">
    <location>
        <begin position="6"/>
        <end position="58"/>
    </location>
</feature>
<dbReference type="PANTHER" id="PTHR40763">
    <property type="entry name" value="MEMBRANE PROTEIN-RELATED"/>
    <property type="match status" value="1"/>
</dbReference>
<organism evidence="2 3">
    <name type="scientific">Nocardia vermiculata</name>
    <dbReference type="NCBI Taxonomy" id="257274"/>
    <lineage>
        <taxon>Bacteria</taxon>
        <taxon>Bacillati</taxon>
        <taxon>Actinomycetota</taxon>
        <taxon>Actinomycetes</taxon>
        <taxon>Mycobacteriales</taxon>
        <taxon>Nocardiaceae</taxon>
        <taxon>Nocardia</taxon>
    </lineage>
</organism>
<dbReference type="PANTHER" id="PTHR40763:SF5">
    <property type="entry name" value="MEMBRANE PROTEIN"/>
    <property type="match status" value="1"/>
</dbReference>